<dbReference type="PANTHER" id="PTHR21525">
    <property type="entry name" value="MOTILE SPERM PROTEIN"/>
    <property type="match status" value="1"/>
</dbReference>
<organism evidence="2 3">
    <name type="scientific">Cohnella phaseoli</name>
    <dbReference type="NCBI Taxonomy" id="456490"/>
    <lineage>
        <taxon>Bacteria</taxon>
        <taxon>Bacillati</taxon>
        <taxon>Bacillota</taxon>
        <taxon>Bacilli</taxon>
        <taxon>Bacillales</taxon>
        <taxon>Paenibacillaceae</taxon>
        <taxon>Cohnella</taxon>
    </lineage>
</organism>
<protein>
    <recommendedName>
        <fullName evidence="4">WXG100 family type VII secretion target</fullName>
    </recommendedName>
</protein>
<dbReference type="RefSeq" id="WP_116059741.1">
    <property type="nucleotide sequence ID" value="NZ_QRDZ01000004.1"/>
</dbReference>
<dbReference type="AlphaFoldDB" id="A0A3D9KFQ6"/>
<dbReference type="Proteomes" id="UP000256977">
    <property type="component" value="Unassembled WGS sequence"/>
</dbReference>
<gene>
    <name evidence="2" type="ORF">DFP98_10410</name>
</gene>
<proteinExistence type="predicted"/>
<keyword evidence="3" id="KW-1185">Reference proteome</keyword>
<dbReference type="EMBL" id="QRDZ01000004">
    <property type="protein sequence ID" value="RED85305.1"/>
    <property type="molecule type" value="Genomic_DNA"/>
</dbReference>
<sequence>MAGEQIEIIIDANGLARTEQVFRSLDRYMERLHVRASRLARMQIRPVIQLIDRVTEPLERIKNTLQAISSTNWTPLIELNPKMDSAVFALKGTEAGMAFSDSFLAEFDSDKLADKVKQSLEGVSVDVNVNPSEGGGSGGTSVGDIALAVGTGVAGSAIWSGLAKYVPKIFGAIVTKGKVKFNPPVIAPPPSNGGVTKVQQKKIEKAKRKQGSSKRNENKSDSGKRNNAQRVKGKKANTARPSVPDASKVPEPKGSKFGRVLGLGKKVLSKFGGAKVNSIVGLSAVSSSGILGSSPIGKGTAKAAGSIAKTALKIGGKAFAPLGLATRAISIFSAKPGKERNKAIGGALGGWGGAAAGAAAGAAIGSVIPGIGTAIGGVVGGAIGGLSGSAVGEKIGELATKASDTIKDMGGKLKGFFFGSKKKEKEPNPVALPTPAPVYSVGSSQPTSVPTSVPISVNVPYGAIQITVNSADIDYEQISNRIGGQLASSIQQAVENRV</sequence>
<feature type="compositionally biased region" description="Basic and acidic residues" evidence="1">
    <location>
        <begin position="214"/>
        <end position="224"/>
    </location>
</feature>
<accession>A0A3D9KFQ6</accession>
<name>A0A3D9KFQ6_9BACL</name>
<feature type="region of interest" description="Disordered" evidence="1">
    <location>
        <begin position="183"/>
        <end position="255"/>
    </location>
</feature>
<evidence type="ECO:0008006" key="4">
    <source>
        <dbReference type="Google" id="ProtNLM"/>
    </source>
</evidence>
<dbReference type="PANTHER" id="PTHR21525:SF9">
    <property type="entry name" value="CHANNEL_COLICIN DOMAIN-CONTAINING PROTEIN"/>
    <property type="match status" value="1"/>
</dbReference>
<evidence type="ECO:0000313" key="3">
    <source>
        <dbReference type="Proteomes" id="UP000256977"/>
    </source>
</evidence>
<comment type="caution">
    <text evidence="2">The sequence shown here is derived from an EMBL/GenBank/DDBJ whole genome shotgun (WGS) entry which is preliminary data.</text>
</comment>
<evidence type="ECO:0000313" key="2">
    <source>
        <dbReference type="EMBL" id="RED85305.1"/>
    </source>
</evidence>
<reference evidence="2 3" key="1">
    <citation type="submission" date="2018-07" db="EMBL/GenBank/DDBJ databases">
        <title>Genomic Encyclopedia of Type Strains, Phase III (KMG-III): the genomes of soil and plant-associated and newly described type strains.</title>
        <authorList>
            <person name="Whitman W."/>
        </authorList>
    </citation>
    <scope>NUCLEOTIDE SEQUENCE [LARGE SCALE GENOMIC DNA]</scope>
    <source>
        <strain evidence="2 3">CECT 7287</strain>
    </source>
</reference>
<evidence type="ECO:0000256" key="1">
    <source>
        <dbReference type="SAM" id="MobiDB-lite"/>
    </source>
</evidence>